<dbReference type="Pfam" id="PF14202">
    <property type="entry name" value="TnpW"/>
    <property type="match status" value="1"/>
</dbReference>
<dbReference type="HOGENOM" id="CLU_217225_0_0_9"/>
<evidence type="ECO:0008006" key="3">
    <source>
        <dbReference type="Google" id="ProtNLM"/>
    </source>
</evidence>
<sequence>MSRKPDGILIKKIRGKTFVSEIYFDKESKDTFQDKLFKVVQTEKKA</sequence>
<dbReference type="OrthoDB" id="3078621at2"/>
<dbReference type="STRING" id="679200.HMPREF9333_00489"/>
<dbReference type="AlphaFoldDB" id="G5GG00"/>
<keyword evidence="2" id="KW-1185">Reference proteome</keyword>
<proteinExistence type="predicted"/>
<gene>
    <name evidence="1" type="ORF">HMPREF9333_00489</name>
</gene>
<dbReference type="InterPro" id="IPR026990">
    <property type="entry name" value="TnpW"/>
</dbReference>
<comment type="caution">
    <text evidence="1">The sequence shown here is derived from an EMBL/GenBank/DDBJ whole genome shotgun (WGS) entry which is preliminary data.</text>
</comment>
<evidence type="ECO:0000313" key="1">
    <source>
        <dbReference type="EMBL" id="EHI56342.1"/>
    </source>
</evidence>
<protein>
    <recommendedName>
        <fullName evidence="3">Transposon-encoded protein TnpW</fullName>
    </recommendedName>
</protein>
<name>G5GG00_9FIRM</name>
<accession>G5GG00</accession>
<evidence type="ECO:0000313" key="2">
    <source>
        <dbReference type="Proteomes" id="UP000003011"/>
    </source>
</evidence>
<dbReference type="EMBL" id="ACZL01000010">
    <property type="protein sequence ID" value="EHI56342.1"/>
    <property type="molecule type" value="Genomic_DNA"/>
</dbReference>
<dbReference type="Proteomes" id="UP000003011">
    <property type="component" value="Unassembled WGS sequence"/>
</dbReference>
<reference evidence="1 2" key="1">
    <citation type="submission" date="2011-08" db="EMBL/GenBank/DDBJ databases">
        <title>The Genome Sequence of Johnsonella ignava ATCC 51276.</title>
        <authorList>
            <consortium name="The Broad Institute Genome Sequencing Platform"/>
            <person name="Earl A."/>
            <person name="Ward D."/>
            <person name="Feldgarden M."/>
            <person name="Gevers D."/>
            <person name="Izard J."/>
            <person name="Blanton J.M."/>
            <person name="Baranova O.V."/>
            <person name="Dewhirst F.E."/>
            <person name="Young S.K."/>
            <person name="Zeng Q."/>
            <person name="Gargeya S."/>
            <person name="Fitzgerald M."/>
            <person name="Haas B."/>
            <person name="Abouelleil A."/>
            <person name="Alvarado L."/>
            <person name="Arachchi H.M."/>
            <person name="Berlin A."/>
            <person name="Brown A."/>
            <person name="Chapman S.B."/>
            <person name="Chen Z."/>
            <person name="Dunbar C."/>
            <person name="Freedman E."/>
            <person name="Gearin G."/>
            <person name="Gellesch M."/>
            <person name="Goldberg J."/>
            <person name="Griggs A."/>
            <person name="Gujja S."/>
            <person name="Heiman D."/>
            <person name="Howarth C."/>
            <person name="Larson L."/>
            <person name="Lui A."/>
            <person name="MacDonald P.J.P."/>
            <person name="Montmayeur A."/>
            <person name="Murphy C."/>
            <person name="Neiman D."/>
            <person name="Pearson M."/>
            <person name="Priest M."/>
            <person name="Roberts A."/>
            <person name="Saif S."/>
            <person name="Shea T."/>
            <person name="Shenoy N."/>
            <person name="Sisk P."/>
            <person name="Stolte C."/>
            <person name="Sykes S."/>
            <person name="Wortman J."/>
            <person name="Nusbaum C."/>
            <person name="Birren B."/>
        </authorList>
    </citation>
    <scope>NUCLEOTIDE SEQUENCE [LARGE SCALE GENOMIC DNA]</scope>
    <source>
        <strain evidence="1 2">ATCC 51276</strain>
    </source>
</reference>
<dbReference type="RefSeq" id="WP_005539588.1">
    <property type="nucleotide sequence ID" value="NZ_JH378830.1"/>
</dbReference>
<organism evidence="1 2">
    <name type="scientific">Johnsonella ignava ATCC 51276</name>
    <dbReference type="NCBI Taxonomy" id="679200"/>
    <lineage>
        <taxon>Bacteria</taxon>
        <taxon>Bacillati</taxon>
        <taxon>Bacillota</taxon>
        <taxon>Clostridia</taxon>
        <taxon>Lachnospirales</taxon>
        <taxon>Lachnospiraceae</taxon>
        <taxon>Johnsonella</taxon>
    </lineage>
</organism>